<feature type="region of interest" description="Disordered" evidence="1">
    <location>
        <begin position="39"/>
        <end position="236"/>
    </location>
</feature>
<proteinExistence type="predicted"/>
<evidence type="ECO:0000313" key="2">
    <source>
        <dbReference type="EMBL" id="TQM90890.1"/>
    </source>
</evidence>
<evidence type="ECO:0000256" key="1">
    <source>
        <dbReference type="SAM" id="MobiDB-lite"/>
    </source>
</evidence>
<dbReference type="EMBL" id="VFPS01000006">
    <property type="protein sequence ID" value="TQM90890.1"/>
    <property type="molecule type" value="Genomic_DNA"/>
</dbReference>
<reference evidence="2 3" key="1">
    <citation type="submission" date="2019-06" db="EMBL/GenBank/DDBJ databases">
        <title>Sequencing the genomes of 1000 actinobacteria strains.</title>
        <authorList>
            <person name="Klenk H.-P."/>
        </authorList>
    </citation>
    <scope>NUCLEOTIDE SEQUENCE [LARGE SCALE GENOMIC DNA]</scope>
    <source>
        <strain evidence="2 3">DSM 20427</strain>
    </source>
</reference>
<feature type="compositionally biased region" description="Basic residues" evidence="1">
    <location>
        <begin position="193"/>
        <end position="219"/>
    </location>
</feature>
<name>A0A543K746_9MICO</name>
<dbReference type="AlphaFoldDB" id="A0A543K746"/>
<evidence type="ECO:0000313" key="3">
    <source>
        <dbReference type="Proteomes" id="UP000319804"/>
    </source>
</evidence>
<keyword evidence="3" id="KW-1185">Reference proteome</keyword>
<gene>
    <name evidence="2" type="ORF">FHX68_2739</name>
</gene>
<feature type="compositionally biased region" description="Basic residues" evidence="1">
    <location>
        <begin position="68"/>
        <end position="80"/>
    </location>
</feature>
<organism evidence="2 3">
    <name type="scientific">Microbacterium lacticum</name>
    <dbReference type="NCBI Taxonomy" id="33885"/>
    <lineage>
        <taxon>Bacteria</taxon>
        <taxon>Bacillati</taxon>
        <taxon>Actinomycetota</taxon>
        <taxon>Actinomycetes</taxon>
        <taxon>Micrococcales</taxon>
        <taxon>Microbacteriaceae</taxon>
        <taxon>Microbacterium</taxon>
    </lineage>
</organism>
<accession>A0A543K746</accession>
<dbReference type="Proteomes" id="UP000319804">
    <property type="component" value="Unassembled WGS sequence"/>
</dbReference>
<protein>
    <submittedName>
        <fullName evidence="2">Uncharacterized protein</fullName>
    </submittedName>
</protein>
<feature type="compositionally biased region" description="Basic residues" evidence="1">
    <location>
        <begin position="122"/>
        <end position="172"/>
    </location>
</feature>
<comment type="caution">
    <text evidence="2">The sequence shown here is derived from an EMBL/GenBank/DDBJ whole genome shotgun (WGS) entry which is preliminary data.</text>
</comment>
<feature type="compositionally biased region" description="Basic and acidic residues" evidence="1">
    <location>
        <begin position="106"/>
        <end position="118"/>
    </location>
</feature>
<sequence length="236" mass="26287">MSMAVPHPSRSRCSVMLHAALGAGRVECRRRALRPVPPVRARPVTAGRAQPGPLPAAAAVAAADASRTHRTRPRRARRPERRPVVDARLLEPAPRLPSHPPRRRARDALPHPHHDLPGRPRGGARPHPRRVRGRPARRRTPRRRGAARTLGRRVRPLLAAHARRARGRHRLPRPPDRAIGPRRHAERADVHRPLRRRSDRGRAPRPGRAGAGRRRPGRHPRADDEPSPRALTASGG</sequence>
<feature type="compositionally biased region" description="Low complexity" evidence="1">
    <location>
        <begin position="41"/>
        <end position="65"/>
    </location>
</feature>